<feature type="compositionally biased region" description="Basic and acidic residues" evidence="2">
    <location>
        <begin position="77"/>
        <end position="86"/>
    </location>
</feature>
<gene>
    <name evidence="3" type="primary">Contig824.g896</name>
    <name evidence="3" type="ORF">STYLEM_1434</name>
</gene>
<feature type="region of interest" description="Disordered" evidence="2">
    <location>
        <begin position="295"/>
        <end position="355"/>
    </location>
</feature>
<dbReference type="EMBL" id="CCKQ01001369">
    <property type="protein sequence ID" value="CDW72474.1"/>
    <property type="molecule type" value="Genomic_DNA"/>
</dbReference>
<accession>A0A077ZSF3</accession>
<feature type="region of interest" description="Disordered" evidence="2">
    <location>
        <begin position="613"/>
        <end position="653"/>
    </location>
</feature>
<sequence>MEKQQQPSANQTPQKSIRNSSNDSSHKAKINPPFMTPVLKLHHQSINGVKKTSQHHHHDSQSNLSPAKKIQSSGRLQSDKPSRLKDGQSGYSQQSNNPTPNSSIKFTNGSGKQSQLEVRKLNNIPGIALGGPNQSNQNKIGSPDKRSRQMTHAMLNQSMSENNINDIANSSQFIDDPRNQSMLNSARDDKLNKRQIYFSSNERLDLIIQTSQQLQTIPQDQPFEDDNQVFSSQEFFGNNNNHQEEEKPEIMSLSSSQYFHGRNAQLYAMFIEEGHMRKQSQSTEKLISTNHNQINFIGRNQDPNNSSMSSINFKQRRSRTQRKEMRQMSSEATSRHNTNKKNANQPDQAHQQNPGLIEIGDQKIKIEDLIVNHSIIELEQEAHRDKTGGKDLLKLKLTTQPPQAEDFDSQNNLVSQSFRIIDEINTVDDFAKSLINNNLLQESHRKDSSINNTFDQPHIKDIKNNINKAGNFQDEKLSVDFVQEFNALNTSYQQTNHVQDNSVNYMSQGNQLNNKQTNNNYLSQQKINTDYDTEQQIVKPNHTSVMKHVNYKESTNIPQSVKHSNANPGLGGIQNNANAGVQNLNEDINHLELAQLYGQISMFDQLTDYNEYDNDEQQNFSPTRNKKQTSDDGEDRGEDDIDDEQSNNLRQYRHRIQDINEDIQSDIDYGEDGDENVGESSNKVHNLQVNTNHDNSNHMVFQDNDDDLGSLIQVEEKILQQAQSIKPSASQLQVPQSQILEDSSIIEQEQDYIIQMTPMNQQSIFQDDEIIAKQSQQITAMVDKIQQMSTKMQGLELQVQQQALQIQVRENKYNEIAKEKEALQTIIQVKAEQEQASQSYIAKLKEENKDILNKLSLQESTYIEIQSQNEELIQENHVLKAKLTHFFTLQESFQNQQRSAPTLDDQILNSSPSFKSQQISFRKYKIQSSIVSPKDQNNILNKINNCEGIQQLKKSAQRKGSRQDEKRNSSLIKQTHESFTSQQSGRTILERIISQKSDTNLKLSMIAQGFSMSHHKPKTTEAMRLSQQIINQSANTNIKQSIHSTPNKISKTNMNAHRQGFFDSGSKRSSQVIKNSNSNVQSSGKVTVSAFAAIKMQSEQNITRDQKLINTPEQFNGQAIYQIKEKISHNKHRTSPLKKHGSEGSTKY</sequence>
<dbReference type="AlphaFoldDB" id="A0A077ZSF3"/>
<feature type="compositionally biased region" description="Polar residues" evidence="2">
    <location>
        <begin position="61"/>
        <end position="76"/>
    </location>
</feature>
<feature type="compositionally biased region" description="Low complexity" evidence="2">
    <location>
        <begin position="92"/>
        <end position="103"/>
    </location>
</feature>
<feature type="compositionally biased region" description="Polar residues" evidence="2">
    <location>
        <begin position="301"/>
        <end position="313"/>
    </location>
</feature>
<reference evidence="3 4" key="1">
    <citation type="submission" date="2014-06" db="EMBL/GenBank/DDBJ databases">
        <authorList>
            <person name="Swart Estienne"/>
        </authorList>
    </citation>
    <scope>NUCLEOTIDE SEQUENCE [LARGE SCALE GENOMIC DNA]</scope>
    <source>
        <strain evidence="3 4">130c</strain>
    </source>
</reference>
<organism evidence="3 4">
    <name type="scientific">Stylonychia lemnae</name>
    <name type="common">Ciliate</name>
    <dbReference type="NCBI Taxonomy" id="5949"/>
    <lineage>
        <taxon>Eukaryota</taxon>
        <taxon>Sar</taxon>
        <taxon>Alveolata</taxon>
        <taxon>Ciliophora</taxon>
        <taxon>Intramacronucleata</taxon>
        <taxon>Spirotrichea</taxon>
        <taxon>Stichotrichia</taxon>
        <taxon>Sporadotrichida</taxon>
        <taxon>Oxytrichidae</taxon>
        <taxon>Stylonychinae</taxon>
        <taxon>Stylonychia</taxon>
    </lineage>
</organism>
<protein>
    <submittedName>
        <fullName evidence="3">Uncharacterized protein</fullName>
    </submittedName>
</protein>
<feature type="coiled-coil region" evidence="1">
    <location>
        <begin position="841"/>
        <end position="882"/>
    </location>
</feature>
<evidence type="ECO:0000313" key="3">
    <source>
        <dbReference type="EMBL" id="CDW72474.1"/>
    </source>
</evidence>
<feature type="compositionally biased region" description="Polar residues" evidence="2">
    <location>
        <begin position="104"/>
        <end position="116"/>
    </location>
</feature>
<keyword evidence="4" id="KW-1185">Reference proteome</keyword>
<evidence type="ECO:0000256" key="1">
    <source>
        <dbReference type="SAM" id="Coils"/>
    </source>
</evidence>
<feature type="region of interest" description="Disordered" evidence="2">
    <location>
        <begin position="953"/>
        <end position="984"/>
    </location>
</feature>
<name>A0A077ZSF3_STYLE</name>
<keyword evidence="1" id="KW-0175">Coiled coil</keyword>
<evidence type="ECO:0000313" key="4">
    <source>
        <dbReference type="Proteomes" id="UP000039865"/>
    </source>
</evidence>
<feature type="compositionally biased region" description="Polar residues" evidence="2">
    <location>
        <begin position="969"/>
        <end position="984"/>
    </location>
</feature>
<feature type="compositionally biased region" description="Basic residues" evidence="2">
    <location>
        <begin position="1129"/>
        <end position="1139"/>
    </location>
</feature>
<feature type="compositionally biased region" description="Polar residues" evidence="2">
    <location>
        <begin position="327"/>
        <end position="354"/>
    </location>
</feature>
<feature type="region of interest" description="Disordered" evidence="2">
    <location>
        <begin position="1"/>
        <end position="148"/>
    </location>
</feature>
<dbReference type="Proteomes" id="UP000039865">
    <property type="component" value="Unassembled WGS sequence"/>
</dbReference>
<feature type="compositionally biased region" description="Polar residues" evidence="2">
    <location>
        <begin position="1"/>
        <end position="23"/>
    </location>
</feature>
<feature type="compositionally biased region" description="Acidic residues" evidence="2">
    <location>
        <begin position="631"/>
        <end position="645"/>
    </location>
</feature>
<proteinExistence type="predicted"/>
<evidence type="ECO:0000256" key="2">
    <source>
        <dbReference type="SAM" id="MobiDB-lite"/>
    </source>
</evidence>
<feature type="region of interest" description="Disordered" evidence="2">
    <location>
        <begin position="1125"/>
        <end position="1148"/>
    </location>
</feature>
<dbReference type="InParanoid" id="A0A077ZSF3"/>